<keyword evidence="2" id="KW-0812">Transmembrane</keyword>
<dbReference type="OrthoDB" id="9815245at2"/>
<dbReference type="PANTHER" id="PTHR21666:SF291">
    <property type="entry name" value="STAGE II SPORULATION PROTEIN Q"/>
    <property type="match status" value="1"/>
</dbReference>
<evidence type="ECO:0000313" key="5">
    <source>
        <dbReference type="Proteomes" id="UP000269265"/>
    </source>
</evidence>
<organism evidence="4 5">
    <name type="scientific">Aquabacterium soli</name>
    <dbReference type="NCBI Taxonomy" id="2493092"/>
    <lineage>
        <taxon>Bacteria</taxon>
        <taxon>Pseudomonadati</taxon>
        <taxon>Pseudomonadota</taxon>
        <taxon>Betaproteobacteria</taxon>
        <taxon>Burkholderiales</taxon>
        <taxon>Aquabacterium</taxon>
    </lineage>
</organism>
<keyword evidence="5" id="KW-1185">Reference proteome</keyword>
<name>A0A3R8S916_9BURK</name>
<reference evidence="4 5" key="1">
    <citation type="submission" date="2018-12" db="EMBL/GenBank/DDBJ databases">
        <title>The whole draft genome of Aquabacterium sp. SJQ9.</title>
        <authorList>
            <person name="Sun L."/>
            <person name="Gao X."/>
            <person name="Chen W."/>
            <person name="Huang K."/>
        </authorList>
    </citation>
    <scope>NUCLEOTIDE SEQUENCE [LARGE SCALE GENOMIC DNA]</scope>
    <source>
        <strain evidence="4 5">SJQ9</strain>
    </source>
</reference>
<dbReference type="FunFam" id="2.70.70.10:FF:000006">
    <property type="entry name" value="M23 family peptidase"/>
    <property type="match status" value="1"/>
</dbReference>
<dbReference type="PANTHER" id="PTHR21666">
    <property type="entry name" value="PEPTIDASE-RELATED"/>
    <property type="match status" value="1"/>
</dbReference>
<feature type="region of interest" description="Disordered" evidence="1">
    <location>
        <begin position="115"/>
        <end position="137"/>
    </location>
</feature>
<protein>
    <submittedName>
        <fullName evidence="4">M23 family metallopeptidase</fullName>
    </submittedName>
</protein>
<evidence type="ECO:0000259" key="3">
    <source>
        <dbReference type="Pfam" id="PF01551"/>
    </source>
</evidence>
<evidence type="ECO:0000313" key="4">
    <source>
        <dbReference type="EMBL" id="RRS04334.1"/>
    </source>
</evidence>
<dbReference type="InterPro" id="IPR011055">
    <property type="entry name" value="Dup_hybrid_motif"/>
</dbReference>
<dbReference type="InterPro" id="IPR016047">
    <property type="entry name" value="M23ase_b-sheet_dom"/>
</dbReference>
<dbReference type="AlphaFoldDB" id="A0A3R8S916"/>
<dbReference type="RefSeq" id="WP_125243242.1">
    <property type="nucleotide sequence ID" value="NZ_RSED01000007.1"/>
</dbReference>
<dbReference type="GO" id="GO:0004222">
    <property type="term" value="F:metalloendopeptidase activity"/>
    <property type="evidence" value="ECO:0007669"/>
    <property type="project" value="TreeGrafter"/>
</dbReference>
<feature type="transmembrane region" description="Helical" evidence="2">
    <location>
        <begin position="21"/>
        <end position="45"/>
    </location>
</feature>
<evidence type="ECO:0000256" key="2">
    <source>
        <dbReference type="SAM" id="Phobius"/>
    </source>
</evidence>
<dbReference type="InterPro" id="IPR050570">
    <property type="entry name" value="Cell_wall_metabolism_enzyme"/>
</dbReference>
<comment type="caution">
    <text evidence="4">The sequence shown here is derived from an EMBL/GenBank/DDBJ whole genome shotgun (WGS) entry which is preliminary data.</text>
</comment>
<sequence>MQILITAGPSSPTRVYQFTSLSLVLSAVALIVPLMGLSVALYHAVVLKAAQEQWPIISDAVRFVERHEQAQRDHFVRENLDAMAMKVGDLQARLMRLEAVGERVAGMAGMKPEELKKVEPTPPGAAGSGRGGALPALREPTRIGSFDDMNQLMERVQNLSDRNADVFTLIESRLFEKRLEALMIPSSAPVANVPVGSGFGFRSDPFTGRPTLHTGLDFPSDTGTAILAAAGGVVASAGLHPQYGQLVELDHGNGLITRYAHTSKMLVKQGDLIRRGQKIAEVGTTGRSTGPHLHFEVLVEGVQQDPAKFLAGKGQAPQNVAQAPTPAR</sequence>
<dbReference type="Gene3D" id="2.70.70.10">
    <property type="entry name" value="Glucose Permease (Domain IIA)"/>
    <property type="match status" value="1"/>
</dbReference>
<keyword evidence="2" id="KW-1133">Transmembrane helix</keyword>
<dbReference type="Pfam" id="PF01551">
    <property type="entry name" value="Peptidase_M23"/>
    <property type="match status" value="1"/>
</dbReference>
<proteinExistence type="predicted"/>
<dbReference type="SUPFAM" id="SSF51261">
    <property type="entry name" value="Duplicated hybrid motif"/>
    <property type="match status" value="1"/>
</dbReference>
<feature type="domain" description="M23ase beta-sheet core" evidence="3">
    <location>
        <begin position="212"/>
        <end position="306"/>
    </location>
</feature>
<keyword evidence="2" id="KW-0472">Membrane</keyword>
<dbReference type="CDD" id="cd12797">
    <property type="entry name" value="M23_peptidase"/>
    <property type="match status" value="1"/>
</dbReference>
<dbReference type="Proteomes" id="UP000269265">
    <property type="component" value="Unassembled WGS sequence"/>
</dbReference>
<dbReference type="EMBL" id="RSED01000007">
    <property type="protein sequence ID" value="RRS04334.1"/>
    <property type="molecule type" value="Genomic_DNA"/>
</dbReference>
<evidence type="ECO:0000256" key="1">
    <source>
        <dbReference type="SAM" id="MobiDB-lite"/>
    </source>
</evidence>
<gene>
    <name evidence="4" type="ORF">EIP75_10595</name>
</gene>
<accession>A0A3R8S916</accession>